<evidence type="ECO:0000256" key="1">
    <source>
        <dbReference type="SAM" id="Phobius"/>
    </source>
</evidence>
<comment type="caution">
    <text evidence="3">The sequence shown here is derived from an EMBL/GenBank/DDBJ whole genome shotgun (WGS) entry which is preliminary data.</text>
</comment>
<dbReference type="InterPro" id="IPR050739">
    <property type="entry name" value="MFP"/>
</dbReference>
<dbReference type="Gene3D" id="2.40.30.170">
    <property type="match status" value="1"/>
</dbReference>
<keyword evidence="1" id="KW-0472">Membrane</keyword>
<keyword evidence="1" id="KW-0812">Transmembrane</keyword>
<dbReference type="RefSeq" id="WP_133552451.1">
    <property type="nucleotide sequence ID" value="NZ_SNWM01000001.1"/>
</dbReference>
<dbReference type="PANTHER" id="PTHR30386:SF28">
    <property type="entry name" value="EXPORTED PROTEIN"/>
    <property type="match status" value="1"/>
</dbReference>
<dbReference type="InterPro" id="IPR058982">
    <property type="entry name" value="Beta-barrel_AprE"/>
</dbReference>
<proteinExistence type="predicted"/>
<evidence type="ECO:0000313" key="3">
    <source>
        <dbReference type="EMBL" id="TDO24455.1"/>
    </source>
</evidence>
<organism evidence="3 4">
    <name type="scientific">Pedobacter duraquae</name>
    <dbReference type="NCBI Taxonomy" id="425511"/>
    <lineage>
        <taxon>Bacteria</taxon>
        <taxon>Pseudomonadati</taxon>
        <taxon>Bacteroidota</taxon>
        <taxon>Sphingobacteriia</taxon>
        <taxon>Sphingobacteriales</taxon>
        <taxon>Sphingobacteriaceae</taxon>
        <taxon>Pedobacter</taxon>
    </lineage>
</organism>
<dbReference type="Pfam" id="PF26002">
    <property type="entry name" value="Beta-barrel_AprE"/>
    <property type="match status" value="1"/>
</dbReference>
<evidence type="ECO:0000313" key="4">
    <source>
        <dbReference type="Proteomes" id="UP000295499"/>
    </source>
</evidence>
<keyword evidence="1" id="KW-1133">Transmembrane helix</keyword>
<dbReference type="PANTHER" id="PTHR30386">
    <property type="entry name" value="MEMBRANE FUSION SUBUNIT OF EMRAB-TOLC MULTIDRUG EFFLUX PUMP"/>
    <property type="match status" value="1"/>
</dbReference>
<feature type="domain" description="AprE-like beta-barrel" evidence="2">
    <location>
        <begin position="279"/>
        <end position="365"/>
    </location>
</feature>
<dbReference type="Gene3D" id="2.40.50.100">
    <property type="match status" value="1"/>
</dbReference>
<dbReference type="OrthoDB" id="594147at2"/>
<reference evidence="3 4" key="1">
    <citation type="submission" date="2019-03" db="EMBL/GenBank/DDBJ databases">
        <title>Genomic Encyclopedia of Archaeal and Bacterial Type Strains, Phase II (KMG-II): from individual species to whole genera.</title>
        <authorList>
            <person name="Goeker M."/>
        </authorList>
    </citation>
    <scope>NUCLEOTIDE SEQUENCE [LARGE SCALE GENOMIC DNA]</scope>
    <source>
        <strain evidence="3 4">DSM 19034</strain>
    </source>
</reference>
<feature type="transmembrane region" description="Helical" evidence="1">
    <location>
        <begin position="29"/>
        <end position="49"/>
    </location>
</feature>
<name>A0A4R6IRE3_9SPHI</name>
<dbReference type="PRINTS" id="PR01490">
    <property type="entry name" value="RTXTOXIND"/>
</dbReference>
<dbReference type="AlphaFoldDB" id="A0A4R6IRE3"/>
<dbReference type="SUPFAM" id="SSF111369">
    <property type="entry name" value="HlyD-like secretion proteins"/>
    <property type="match status" value="1"/>
</dbReference>
<accession>A0A4R6IRE3</accession>
<gene>
    <name evidence="3" type="ORF">CLV32_0744</name>
</gene>
<dbReference type="Proteomes" id="UP000295499">
    <property type="component" value="Unassembled WGS sequence"/>
</dbReference>
<protein>
    <submittedName>
        <fullName evidence="3">HlyD family secretion protein</fullName>
    </submittedName>
</protein>
<sequence>MEHQHYIFPQEIVENTAEYHFQRNRSTTLIIYQLILLFLTCALLAIFFVKVDVNVQSTGLFRPIQERTDIKPLISGRVDSVFIKENSHVKAGQVLLTIKRESLESKNSLVNLQQADVNAQLADLGQLIHAYKINDWSKKLELESGLYSQQYSLFMQRIVEARSRLQLAAKNYDRFLYLYRKKAVSAAEYDEVKLKLDNIKNELGLIAETQGSKWQTELNALNMQYRELSAQDEQYEEDKGFYTLKATVTGSVQQLKSLQAGSLVSANELLGEISPDSGLIAETYVLPKDIGLLRNGTKAKFQIDAYNYNQWGMVEGKVISISSDIFMDKGNQPYFKVRCMLDKHQLSLKNGYIGKIKKGMTLQARFFVTRRTLFQLLYDKADDWLNPNVKAVGDKDNAA</sequence>
<evidence type="ECO:0000259" key="2">
    <source>
        <dbReference type="Pfam" id="PF26002"/>
    </source>
</evidence>
<dbReference type="EMBL" id="SNWM01000001">
    <property type="protein sequence ID" value="TDO24455.1"/>
    <property type="molecule type" value="Genomic_DNA"/>
</dbReference>
<keyword evidence="4" id="KW-1185">Reference proteome</keyword>